<accession>A0A5P8PP44</accession>
<name>A0A5P8PP44_9CAUD</name>
<dbReference type="Proteomes" id="UP000325424">
    <property type="component" value="Segment"/>
</dbReference>
<evidence type="ECO:0000313" key="3">
    <source>
        <dbReference type="Proteomes" id="UP000325424"/>
    </source>
</evidence>
<dbReference type="EMBL" id="MN095772">
    <property type="protein sequence ID" value="QFR57800.1"/>
    <property type="molecule type" value="Genomic_DNA"/>
</dbReference>
<protein>
    <submittedName>
        <fullName evidence="2">Uncharacterized protein</fullName>
    </submittedName>
</protein>
<organism evidence="2 3">
    <name type="scientific">Stenotrophomonas phage Moby</name>
    <dbReference type="NCBI Taxonomy" id="2601680"/>
    <lineage>
        <taxon>Viruses</taxon>
        <taxon>Duplodnaviria</taxon>
        <taxon>Heunggongvirae</taxon>
        <taxon>Uroviricota</taxon>
        <taxon>Caudoviricetes</taxon>
        <taxon>Menderavirus</taxon>
        <taxon>Menderavirus moby</taxon>
    </lineage>
</organism>
<reference evidence="3" key="1">
    <citation type="submission" date="2019-06" db="EMBL/GenBank/DDBJ databases">
        <title>Complete genome sequence of Stenotrophomonas phage Moby.</title>
        <authorList>
            <person name="Vicary A."/>
            <person name="Newkirk H."/>
            <person name="Moreland R."/>
            <person name="Liu M."/>
            <person name="Ramsey J."/>
            <person name="Gonzalez C.F."/>
            <person name="Leavitt J."/>
        </authorList>
    </citation>
    <scope>NUCLEOTIDE SEQUENCE [LARGE SCALE GENOMIC DNA]</scope>
</reference>
<feature type="compositionally biased region" description="Acidic residues" evidence="1">
    <location>
        <begin position="1"/>
        <end position="10"/>
    </location>
</feature>
<sequence length="62" mass="6804">MATLNEEEGGGGEGGSTSNSTTQIAKPDKPMKGDKMMKRQDRTKLEEWTLEMMARQVKGTLS</sequence>
<proteinExistence type="predicted"/>
<keyword evidence="3" id="KW-1185">Reference proteome</keyword>
<gene>
    <name evidence="2" type="ORF">CPT_Moby_052</name>
</gene>
<feature type="region of interest" description="Disordered" evidence="1">
    <location>
        <begin position="1"/>
        <end position="40"/>
    </location>
</feature>
<evidence type="ECO:0000313" key="2">
    <source>
        <dbReference type="EMBL" id="QFR57800.1"/>
    </source>
</evidence>
<feature type="compositionally biased region" description="Basic and acidic residues" evidence="1">
    <location>
        <begin position="26"/>
        <end position="40"/>
    </location>
</feature>
<evidence type="ECO:0000256" key="1">
    <source>
        <dbReference type="SAM" id="MobiDB-lite"/>
    </source>
</evidence>